<name>A0A4Z1JSN5_9HELO</name>
<gene>
    <name evidence="2" type="ORF">BELL_0299g00030</name>
</gene>
<proteinExistence type="predicted"/>
<reference evidence="2 3" key="1">
    <citation type="submission" date="2017-12" db="EMBL/GenBank/DDBJ databases">
        <title>Comparative genomics of Botrytis spp.</title>
        <authorList>
            <person name="Valero-Jimenez C.A."/>
            <person name="Tapia P."/>
            <person name="Veloso J."/>
            <person name="Silva-Moreno E."/>
            <person name="Staats M."/>
            <person name="Valdes J.H."/>
            <person name="Van Kan J.A.L."/>
        </authorList>
    </citation>
    <scope>NUCLEOTIDE SEQUENCE [LARGE SCALE GENOMIC DNA]</scope>
    <source>
        <strain evidence="2 3">Be9601</strain>
    </source>
</reference>
<comment type="caution">
    <text evidence="2">The sequence shown here is derived from an EMBL/GenBank/DDBJ whole genome shotgun (WGS) entry which is preliminary data.</text>
</comment>
<sequence length="81" mass="9571">MGEEKRRKNPKPKPKIEQEKPGNRWNTQCDDGWEAVKSRRGEFKNEVKAGRQSQRIMRYRGSVPVSQYGGAYIDDYDYDYP</sequence>
<keyword evidence="3" id="KW-1185">Reference proteome</keyword>
<evidence type="ECO:0000313" key="3">
    <source>
        <dbReference type="Proteomes" id="UP000297229"/>
    </source>
</evidence>
<protein>
    <submittedName>
        <fullName evidence="2">Uncharacterized protein</fullName>
    </submittedName>
</protein>
<dbReference type="EMBL" id="PQXM01000297">
    <property type="protein sequence ID" value="TGO74212.1"/>
    <property type="molecule type" value="Genomic_DNA"/>
</dbReference>
<organism evidence="2 3">
    <name type="scientific">Botrytis elliptica</name>
    <dbReference type="NCBI Taxonomy" id="278938"/>
    <lineage>
        <taxon>Eukaryota</taxon>
        <taxon>Fungi</taxon>
        <taxon>Dikarya</taxon>
        <taxon>Ascomycota</taxon>
        <taxon>Pezizomycotina</taxon>
        <taxon>Leotiomycetes</taxon>
        <taxon>Helotiales</taxon>
        <taxon>Sclerotiniaceae</taxon>
        <taxon>Botrytis</taxon>
    </lineage>
</organism>
<feature type="region of interest" description="Disordered" evidence="1">
    <location>
        <begin position="1"/>
        <end position="29"/>
    </location>
</feature>
<evidence type="ECO:0000313" key="2">
    <source>
        <dbReference type="EMBL" id="TGO74212.1"/>
    </source>
</evidence>
<dbReference type="AlphaFoldDB" id="A0A4Z1JSN5"/>
<dbReference type="Proteomes" id="UP000297229">
    <property type="component" value="Unassembled WGS sequence"/>
</dbReference>
<evidence type="ECO:0000256" key="1">
    <source>
        <dbReference type="SAM" id="MobiDB-lite"/>
    </source>
</evidence>
<accession>A0A4Z1JSN5</accession>